<evidence type="ECO:0000313" key="2">
    <source>
        <dbReference type="Proteomes" id="UP001432027"/>
    </source>
</evidence>
<feature type="non-terminal residue" evidence="1">
    <location>
        <position position="1"/>
    </location>
</feature>
<name>A0AAV5T4C4_9BILA</name>
<organism evidence="1 2">
    <name type="scientific">Pristionchus entomophagus</name>
    <dbReference type="NCBI Taxonomy" id="358040"/>
    <lineage>
        <taxon>Eukaryota</taxon>
        <taxon>Metazoa</taxon>
        <taxon>Ecdysozoa</taxon>
        <taxon>Nematoda</taxon>
        <taxon>Chromadorea</taxon>
        <taxon>Rhabditida</taxon>
        <taxon>Rhabditina</taxon>
        <taxon>Diplogasteromorpha</taxon>
        <taxon>Diplogasteroidea</taxon>
        <taxon>Neodiplogasteridae</taxon>
        <taxon>Pristionchus</taxon>
    </lineage>
</organism>
<dbReference type="Proteomes" id="UP001432027">
    <property type="component" value="Unassembled WGS sequence"/>
</dbReference>
<protein>
    <submittedName>
        <fullName evidence="1">Uncharacterized protein</fullName>
    </submittedName>
</protein>
<accession>A0AAV5T4C4</accession>
<gene>
    <name evidence="1" type="ORF">PENTCL1PPCAC_11547</name>
</gene>
<reference evidence="1" key="1">
    <citation type="submission" date="2023-10" db="EMBL/GenBank/DDBJ databases">
        <title>Genome assembly of Pristionchus species.</title>
        <authorList>
            <person name="Yoshida K."/>
            <person name="Sommer R.J."/>
        </authorList>
    </citation>
    <scope>NUCLEOTIDE SEQUENCE</scope>
    <source>
        <strain evidence="1">RS0144</strain>
    </source>
</reference>
<dbReference type="EMBL" id="BTSX01000003">
    <property type="protein sequence ID" value="GMS89372.1"/>
    <property type="molecule type" value="Genomic_DNA"/>
</dbReference>
<evidence type="ECO:0000313" key="1">
    <source>
        <dbReference type="EMBL" id="GMS89372.1"/>
    </source>
</evidence>
<proteinExistence type="predicted"/>
<sequence length="195" mass="21658">LSAKMTQTEEEVKELVTTSSVYVTPTEEVADWAERKTTATSFSTGLLSPCYSDLACTKDKTRKTELTLASENHDLIILNGERKDANIATGVFVALLGAEGSVSGNLKKLEKFVVIVEDDFEAIRASDLLKDVFNGYSIPVYMNDYHGPFRNKFDELFVPKYKNGKVVFFDPDAHGCIVTQILQHICSFMDTLAVL</sequence>
<dbReference type="AlphaFoldDB" id="A0AAV5T4C4"/>
<comment type="caution">
    <text evidence="1">The sequence shown here is derived from an EMBL/GenBank/DDBJ whole genome shotgun (WGS) entry which is preliminary data.</text>
</comment>
<keyword evidence="2" id="KW-1185">Reference proteome</keyword>